<proteinExistence type="predicted"/>
<sequence length="401" mass="44049">METSLHSFIDSAKIATVDLTKDKTKSKTELLEKAAISVLFKDLKAQIMAQHKAVQIKEGQVEQRTQRTSAPASTPAPDRALVSEVRSASALPRLYGRTPIALRRTNRTGIIKSHQAFWSDLADFPPTFPPMEQSPDVSTLQLSVVKQLAHYKLWQEKEQIHWLDPAGSPLELASNHDLRNMAYATQTLGLARTLKILVRGSNTKEVQSPWSSDSSGQVFVRDTADAKPPVSLKRPGGITTGPEGEVPDAEDAGNVCDKDLGNAKDPIIIEDSSFKLRPHLDQPTVIDPSFEEPDPATEALLSRPTFDSGLYSTAVAHVIETEACAQMGKNDINWESACELMKADKIRKGREDIVIVQGLAFQMKKHQITAAYWMVLTESTGCLGGMESDEVGYGKTVIYII</sequence>
<protein>
    <submittedName>
        <fullName evidence="2">Uncharacterized protein</fullName>
    </submittedName>
</protein>
<evidence type="ECO:0000256" key="1">
    <source>
        <dbReference type="SAM" id="MobiDB-lite"/>
    </source>
</evidence>
<feature type="region of interest" description="Disordered" evidence="1">
    <location>
        <begin position="58"/>
        <end position="80"/>
    </location>
</feature>
<feature type="region of interest" description="Disordered" evidence="1">
    <location>
        <begin position="227"/>
        <end position="257"/>
    </location>
</feature>
<dbReference type="AlphaFoldDB" id="A0A2K9YDT9"/>
<accession>A0A2K9YDT9</accession>
<dbReference type="EMBL" id="MG777489">
    <property type="protein sequence ID" value="AUW31016.1"/>
    <property type="molecule type" value="Genomic_DNA"/>
</dbReference>
<organism evidence="2">
    <name type="scientific">Cladonia uncialis subsp. uncialis</name>
    <dbReference type="NCBI Taxonomy" id="180999"/>
    <lineage>
        <taxon>Eukaryota</taxon>
        <taxon>Fungi</taxon>
        <taxon>Dikarya</taxon>
        <taxon>Ascomycota</taxon>
        <taxon>Pezizomycotina</taxon>
        <taxon>Lecanoromycetes</taxon>
        <taxon>OSLEUM clade</taxon>
        <taxon>Lecanoromycetidae</taxon>
        <taxon>Lecanorales</taxon>
        <taxon>Lecanorineae</taxon>
        <taxon>Cladoniaceae</taxon>
        <taxon>Cladonia</taxon>
    </lineage>
</organism>
<name>A0A2K9YDT9_CLAUC</name>
<evidence type="ECO:0000313" key="2">
    <source>
        <dbReference type="EMBL" id="AUW31016.1"/>
    </source>
</evidence>
<reference evidence="2" key="1">
    <citation type="submission" date="2017-12" db="EMBL/GenBank/DDBJ databases">
        <title>Genome Sequencing Reveals a Rich Biosynthetic Potential.</title>
        <authorList>
            <person name="Bertrand R.L."/>
            <person name="Abdel-Hameed M.E."/>
            <person name="Sorensen J.L."/>
        </authorList>
    </citation>
    <scope>NUCLEOTIDE SEQUENCE</scope>
</reference>